<reference evidence="25 26" key="1">
    <citation type="submission" date="2024-11" db="EMBL/GenBank/DDBJ databases">
        <title>A near-complete genome assembly of Cinchona calisaya.</title>
        <authorList>
            <person name="Lian D.C."/>
            <person name="Zhao X.W."/>
            <person name="Wei L."/>
        </authorList>
    </citation>
    <scope>NUCLEOTIDE SEQUENCE [LARGE SCALE GENOMIC DNA]</scope>
    <source>
        <tissue evidence="25">Nenye</tissue>
    </source>
</reference>
<keyword evidence="12" id="KW-0106">Calcium</keyword>
<evidence type="ECO:0000256" key="10">
    <source>
        <dbReference type="ARBA" id="ARBA00022776"/>
    </source>
</evidence>
<comment type="cofactor">
    <cofactor evidence="1">
        <name>Ca(2+)</name>
        <dbReference type="ChEBI" id="CHEBI:29108"/>
    </cofactor>
</comment>
<proteinExistence type="inferred from homology"/>
<keyword evidence="16" id="KW-0234">DNA repair</keyword>
<evidence type="ECO:0000256" key="18">
    <source>
        <dbReference type="ARBA" id="ARBA00023254"/>
    </source>
</evidence>
<evidence type="ECO:0000256" key="5">
    <source>
        <dbReference type="ARBA" id="ARBA00022618"/>
    </source>
</evidence>
<keyword evidence="7" id="KW-0479">Metal-binding</keyword>
<feature type="coiled-coil region" evidence="22">
    <location>
        <begin position="278"/>
        <end position="349"/>
    </location>
</feature>
<dbReference type="SMART" id="SM00891">
    <property type="entry name" value="ERCC4"/>
    <property type="match status" value="1"/>
</dbReference>
<comment type="caution">
    <text evidence="25">The sequence shown here is derived from an EMBL/GenBank/DDBJ whole genome shotgun (WGS) entry which is preliminary data.</text>
</comment>
<dbReference type="GO" id="GO:0046872">
    <property type="term" value="F:metal ion binding"/>
    <property type="evidence" value="ECO:0007669"/>
    <property type="project" value="UniProtKB-KW"/>
</dbReference>
<keyword evidence="15" id="KW-0233">DNA recombination</keyword>
<evidence type="ECO:0000256" key="23">
    <source>
        <dbReference type="SAM" id="MobiDB-lite"/>
    </source>
</evidence>
<keyword evidence="17" id="KW-0539">Nucleus</keyword>
<evidence type="ECO:0000313" key="25">
    <source>
        <dbReference type="EMBL" id="KAL3527908.1"/>
    </source>
</evidence>
<dbReference type="FunFam" id="1.10.150.670:FF:000007">
    <property type="entry name" value="Crossover junction endonuclease EME1B"/>
    <property type="match status" value="1"/>
</dbReference>
<organism evidence="25 26">
    <name type="scientific">Cinchona calisaya</name>
    <dbReference type="NCBI Taxonomy" id="153742"/>
    <lineage>
        <taxon>Eukaryota</taxon>
        <taxon>Viridiplantae</taxon>
        <taxon>Streptophyta</taxon>
        <taxon>Embryophyta</taxon>
        <taxon>Tracheophyta</taxon>
        <taxon>Spermatophyta</taxon>
        <taxon>Magnoliopsida</taxon>
        <taxon>eudicotyledons</taxon>
        <taxon>Gunneridae</taxon>
        <taxon>Pentapetalae</taxon>
        <taxon>asterids</taxon>
        <taxon>lamiids</taxon>
        <taxon>Gentianales</taxon>
        <taxon>Rubiaceae</taxon>
        <taxon>Cinchonoideae</taxon>
        <taxon>Cinchoneae</taxon>
        <taxon>Cinchona</taxon>
    </lineage>
</organism>
<dbReference type="InterPro" id="IPR047524">
    <property type="entry name" value="XPF_nuclease_EME1_plant/arthr"/>
</dbReference>
<name>A0ABD3A8M8_9GENT</name>
<evidence type="ECO:0000256" key="22">
    <source>
        <dbReference type="SAM" id="Coils"/>
    </source>
</evidence>
<comment type="similarity">
    <text evidence="4">Belongs to the EME1/MMS4 family.</text>
</comment>
<dbReference type="Gene3D" id="3.40.50.10130">
    <property type="match status" value="1"/>
</dbReference>
<dbReference type="Gene3D" id="1.10.150.670">
    <property type="entry name" value="Crossover junction endonuclease EME1, DNA-binding domain"/>
    <property type="match status" value="1"/>
</dbReference>
<keyword evidence="9" id="KW-0227">DNA damage</keyword>
<dbReference type="Pfam" id="PF21292">
    <property type="entry name" value="EME1-MUS81_C"/>
    <property type="match status" value="1"/>
</dbReference>
<evidence type="ECO:0000256" key="9">
    <source>
        <dbReference type="ARBA" id="ARBA00022763"/>
    </source>
</evidence>
<dbReference type="GO" id="GO:0051301">
    <property type="term" value="P:cell division"/>
    <property type="evidence" value="ECO:0007669"/>
    <property type="project" value="UniProtKB-KW"/>
</dbReference>
<dbReference type="Pfam" id="PF02732">
    <property type="entry name" value="ERCC4"/>
    <property type="match status" value="1"/>
</dbReference>
<keyword evidence="14 22" id="KW-0175">Coiled coil</keyword>
<evidence type="ECO:0000256" key="11">
    <source>
        <dbReference type="ARBA" id="ARBA00022801"/>
    </source>
</evidence>
<dbReference type="GO" id="GO:0016787">
    <property type="term" value="F:hydrolase activity"/>
    <property type="evidence" value="ECO:0007669"/>
    <property type="project" value="UniProtKB-KW"/>
</dbReference>
<comment type="cofactor">
    <cofactor evidence="2">
        <name>Mg(2+)</name>
        <dbReference type="ChEBI" id="CHEBI:18420"/>
    </cofactor>
</comment>
<evidence type="ECO:0000256" key="3">
    <source>
        <dbReference type="ARBA" id="ARBA00004123"/>
    </source>
</evidence>
<evidence type="ECO:0000256" key="12">
    <source>
        <dbReference type="ARBA" id="ARBA00022837"/>
    </source>
</evidence>
<comment type="subcellular location">
    <subcellularLocation>
        <location evidence="3">Nucleus</location>
    </subcellularLocation>
</comment>
<feature type="domain" description="ERCC4" evidence="24">
    <location>
        <begin position="378"/>
        <end position="596"/>
    </location>
</feature>
<feature type="compositionally biased region" description="Low complexity" evidence="23">
    <location>
        <begin position="58"/>
        <end position="70"/>
    </location>
</feature>
<dbReference type="PANTHER" id="PTHR21077">
    <property type="entry name" value="EME1 PROTEIN"/>
    <property type="match status" value="1"/>
</dbReference>
<keyword evidence="5" id="KW-0132">Cell division</keyword>
<dbReference type="InterPro" id="IPR006166">
    <property type="entry name" value="ERCC4_domain"/>
</dbReference>
<keyword evidence="18" id="KW-0469">Meiosis</keyword>
<evidence type="ECO:0000256" key="4">
    <source>
        <dbReference type="ARBA" id="ARBA00005313"/>
    </source>
</evidence>
<dbReference type="Proteomes" id="UP001630127">
    <property type="component" value="Unassembled WGS sequence"/>
</dbReference>
<dbReference type="GO" id="GO:0004519">
    <property type="term" value="F:endonuclease activity"/>
    <property type="evidence" value="ECO:0007669"/>
    <property type="project" value="UniProtKB-KW"/>
</dbReference>
<protein>
    <recommendedName>
        <fullName evidence="24">ERCC4 domain-containing protein</fullName>
    </recommendedName>
</protein>
<keyword evidence="8" id="KW-0255">Endonuclease</keyword>
<evidence type="ECO:0000256" key="7">
    <source>
        <dbReference type="ARBA" id="ARBA00022723"/>
    </source>
</evidence>
<keyword evidence="11" id="KW-0378">Hydrolase</keyword>
<dbReference type="GO" id="GO:0006310">
    <property type="term" value="P:DNA recombination"/>
    <property type="evidence" value="ECO:0007669"/>
    <property type="project" value="UniProtKB-KW"/>
</dbReference>
<dbReference type="AlphaFoldDB" id="A0ABD3A8M8"/>
<evidence type="ECO:0000259" key="24">
    <source>
        <dbReference type="SMART" id="SM00891"/>
    </source>
</evidence>
<evidence type="ECO:0000256" key="1">
    <source>
        <dbReference type="ARBA" id="ARBA00001913"/>
    </source>
</evidence>
<evidence type="ECO:0000256" key="6">
    <source>
        <dbReference type="ARBA" id="ARBA00022722"/>
    </source>
</evidence>
<sequence>MSQPDPVNILSDDDDDGEEGKFHKTKDYPAPQSQTEAVCIDLSTPSPNFPKKKKQRLSDPSISNPSSSNSTAPVFILDDEISVVAAAETTPRISSRFSQSEDVSIVNYSCASSFGAKSTPSIVAETPISELLCKSGAPILRCNRRGDSNFQPSAASLFSDHSSPESRLICLHSDNEYERGMEGQGPDERTGIIVGVAEEFEFSSRSAHSFGEANELHMSVISSPRLNSLEDDCSLVQGTFDDEIDRLERIDKVSEPRSKNKDKEISKKGIDDLIGKGRISKEERLRLKEEKKQQKEQEKLEKAAQKAEVAELKKLQKEKKKLNIQQEKLENAAQKAEAAELKKMQKEKQKWEKGKFAQKSIVAQIDSKIIEMGSIAGQLLTRFGEKGLSYRVTSNPIERSIVWTMTVPEELSQISCEEVAIPYVLLVYEAEEFCNLVTSGTLMDQVSRVKSQYPNHTICFLMNRLMAYINKREQGQYKNPGKYEGWKRPPIEEVLAKLATHFVRVHSRLCFDEAELAEHVVGLTHSLASCQYRKKPTPLSVYANGSLVPKDCPDRDLIKKNTWLKALVAIPKVQPRFAIAIWKKYPSMKSLLSVYMDPRKSVHEKEFLLKDLTTEGLIGDDRRLGEICSKRVYRILMAQCGNIITDDVEHGADFFHHQTS</sequence>
<dbReference type="EMBL" id="JBJUIK010000005">
    <property type="protein sequence ID" value="KAL3527908.1"/>
    <property type="molecule type" value="Genomic_DNA"/>
</dbReference>
<dbReference type="GO" id="GO:0005634">
    <property type="term" value="C:nucleus"/>
    <property type="evidence" value="ECO:0007669"/>
    <property type="project" value="UniProtKB-SubCell"/>
</dbReference>
<accession>A0ABD3A8M8</accession>
<dbReference type="InterPro" id="IPR042530">
    <property type="entry name" value="EME1/EME2_C"/>
</dbReference>
<evidence type="ECO:0000256" key="2">
    <source>
        <dbReference type="ARBA" id="ARBA00001946"/>
    </source>
</evidence>
<evidence type="ECO:0000256" key="8">
    <source>
        <dbReference type="ARBA" id="ARBA00022759"/>
    </source>
</evidence>
<evidence type="ECO:0000256" key="19">
    <source>
        <dbReference type="ARBA" id="ARBA00023306"/>
    </source>
</evidence>
<evidence type="ECO:0000256" key="16">
    <source>
        <dbReference type="ARBA" id="ARBA00023204"/>
    </source>
</evidence>
<evidence type="ECO:0000256" key="20">
    <source>
        <dbReference type="ARBA" id="ARBA00059712"/>
    </source>
</evidence>
<feature type="region of interest" description="Disordered" evidence="23">
    <location>
        <begin position="1"/>
        <end position="70"/>
    </location>
</feature>
<dbReference type="PANTHER" id="PTHR21077:SF5">
    <property type="entry name" value="CROSSOVER JUNCTION ENDONUCLEASE MMS4"/>
    <property type="match status" value="1"/>
</dbReference>
<keyword evidence="6" id="KW-0540">Nuclease</keyword>
<evidence type="ECO:0000256" key="14">
    <source>
        <dbReference type="ARBA" id="ARBA00023054"/>
    </source>
</evidence>
<evidence type="ECO:0000256" key="21">
    <source>
        <dbReference type="ARBA" id="ARBA00066032"/>
    </source>
</evidence>
<dbReference type="CDD" id="cd20083">
    <property type="entry name" value="XPF_nuclease_EME"/>
    <property type="match status" value="1"/>
</dbReference>
<comment type="subunit">
    <text evidence="21">Forms a heterodimer with MUS81.</text>
</comment>
<keyword evidence="26" id="KW-1185">Reference proteome</keyword>
<dbReference type="GO" id="GO:0006281">
    <property type="term" value="P:DNA repair"/>
    <property type="evidence" value="ECO:0007669"/>
    <property type="project" value="UniProtKB-KW"/>
</dbReference>
<comment type="function">
    <text evidence="20">Interacts with MUS81 to form a DNA structure-specific endonuclease with substrate preference for branched DNA structures with a 5'-end at the branch nick. Typical substrates include 3'-flap structures, D-loops, replication forks, nicked Holliday junctions and also intact Holliday junctions with a reduced efficiency. May be required in mitosis for the processing of stalled or collapsed replication fork intermediates. Plays a role in DNA repair and in genotoxic stress-induced homologous recombination (HR) in somatic cells. Mediates a subset of meiotic recombination events that are insensitive to crossover interference.</text>
</comment>
<keyword evidence="10" id="KW-0498">Mitosis</keyword>
<keyword evidence="13" id="KW-0460">Magnesium</keyword>
<evidence type="ECO:0000313" key="26">
    <source>
        <dbReference type="Proteomes" id="UP001630127"/>
    </source>
</evidence>
<gene>
    <name evidence="25" type="ORF">ACH5RR_012564</name>
</gene>
<evidence type="ECO:0000256" key="17">
    <source>
        <dbReference type="ARBA" id="ARBA00023242"/>
    </source>
</evidence>
<dbReference type="InterPro" id="IPR033310">
    <property type="entry name" value="Mms4/EME1/EME2"/>
</dbReference>
<evidence type="ECO:0000256" key="15">
    <source>
        <dbReference type="ARBA" id="ARBA00023172"/>
    </source>
</evidence>
<dbReference type="GO" id="GO:0051321">
    <property type="term" value="P:meiotic cell cycle"/>
    <property type="evidence" value="ECO:0007669"/>
    <property type="project" value="UniProtKB-KW"/>
</dbReference>
<evidence type="ECO:0000256" key="13">
    <source>
        <dbReference type="ARBA" id="ARBA00022842"/>
    </source>
</evidence>
<keyword evidence="19" id="KW-0131">Cell cycle</keyword>